<sequence>MNIPEIPDLPPVNDVPPVNNVPDVPEVGPVNRADLPSTPGFDPYLSKMSTRAQLSVLKKTNGKFSRGDMDYWPNELARIRIPVEDRMELAQVFDAPYLADGATVRVVGLWSRKKEPFRCWPVGCPMTHYPYMLSHGHQRGVFIKPEWLERLGPGSQDKVFLATCFKLSLDYEARLEQEAAAAPSESDPYAGLAPALAARMRRLAAITGGAEPTATRTVDESALDILDAINKHKGITRDMDMDMMLLVNDMNELYFALAHSEDDNWVHNEDGSVTHKGLDFTVPASAAYSKMKEAFIYKETAAMQLKNADPWRYFVLCWRLRYPNEAKIMFGDLGVL</sequence>
<dbReference type="Proteomes" id="UP000595272">
    <property type="component" value="Segment"/>
</dbReference>
<feature type="region of interest" description="Disordered" evidence="1">
    <location>
        <begin position="1"/>
        <end position="35"/>
    </location>
</feature>
<accession>A0A8B6Q8B1</accession>
<feature type="compositionally biased region" description="Low complexity" evidence="1">
    <location>
        <begin position="15"/>
        <end position="31"/>
    </location>
</feature>
<evidence type="ECO:0000313" key="2">
    <source>
        <dbReference type="EMBL" id="QQM18266.1"/>
    </source>
</evidence>
<evidence type="ECO:0000256" key="1">
    <source>
        <dbReference type="SAM" id="MobiDB-lite"/>
    </source>
</evidence>
<gene>
    <name evidence="2" type="ORF">CPT_Salva_103</name>
</gene>
<dbReference type="EMBL" id="MW393850">
    <property type="protein sequence ID" value="QQM18266.1"/>
    <property type="molecule type" value="Genomic_DNA"/>
</dbReference>
<proteinExistence type="predicted"/>
<organism evidence="2 3">
    <name type="scientific">Stenotrophomonas phage Salva</name>
    <dbReference type="NCBI Taxonomy" id="2801524"/>
    <lineage>
        <taxon>Viruses</taxon>
        <taxon>Duplodnaviria</taxon>
        <taxon>Heunggongvirae</taxon>
        <taxon>Uroviricota</taxon>
        <taxon>Caudoviricetes</taxon>
        <taxon>Beaumontvirinae</taxon>
        <taxon>Salvavirus</taxon>
        <taxon>Salvavirus salva</taxon>
    </lineage>
</organism>
<keyword evidence="3" id="KW-1185">Reference proteome</keyword>
<reference evidence="2 3" key="1">
    <citation type="submission" date="2020-12" db="EMBL/GenBank/DDBJ databases">
        <title>Complete genome sequence of Stenotrophomonas maltophilia phage Salva.</title>
        <authorList>
            <person name="Jefferson B."/>
            <person name="Yao G."/>
            <person name="Clark J."/>
            <person name="Le T."/>
            <person name="Young R."/>
            <person name="Gonzalez C."/>
            <person name="Liu M."/>
        </authorList>
    </citation>
    <scope>NUCLEOTIDE SEQUENCE [LARGE SCALE GENOMIC DNA]</scope>
</reference>
<protein>
    <submittedName>
        <fullName evidence="2">Uncharacterized protein</fullName>
    </submittedName>
</protein>
<name>A0A8B6Q8B1_9CAUD</name>
<evidence type="ECO:0000313" key="3">
    <source>
        <dbReference type="Proteomes" id="UP000595272"/>
    </source>
</evidence>